<dbReference type="InterPro" id="IPR002502">
    <property type="entry name" value="Amidase_domain"/>
</dbReference>
<dbReference type="SMART" id="SM00644">
    <property type="entry name" value="Ami_2"/>
    <property type="match status" value="1"/>
</dbReference>
<evidence type="ECO:0000259" key="6">
    <source>
        <dbReference type="SMART" id="SM00644"/>
    </source>
</evidence>
<dbReference type="Pfam" id="PF01510">
    <property type="entry name" value="Amidase_2"/>
    <property type="match status" value="1"/>
</dbReference>
<dbReference type="PANTHER" id="PTHR30417">
    <property type="entry name" value="N-ACETYLMURAMOYL-L-ALANINE AMIDASE AMID"/>
    <property type="match status" value="1"/>
</dbReference>
<evidence type="ECO:0000256" key="5">
    <source>
        <dbReference type="SAM" id="MobiDB-lite"/>
    </source>
</evidence>
<evidence type="ECO:0000313" key="7">
    <source>
        <dbReference type="EMBL" id="RLK11190.1"/>
    </source>
</evidence>
<dbReference type="STRING" id="981384.GCA_000192475_01814"/>
<protein>
    <recommendedName>
        <fullName evidence="2">N-acetylmuramoyl-L-alanine amidase</fullName>
        <ecNumber evidence="2">3.5.1.28</ecNumber>
    </recommendedName>
</protein>
<proteinExistence type="predicted"/>
<dbReference type="AlphaFoldDB" id="A0A497ZPE4"/>
<sequence>MATAMPAAGTPVRSAVPSTTELSPIWHPSPNFGPRRDGLKPALIVLHYTAMESASAALERLCDPGPEVSAHYLIGGNGELWQLVREEDRAWHAGAGEWQGQTDINSRSIGIELDNRGDHPFSEPQMNALEQLLSKLMRRWSIPPEGIIGHSDMAPGRKTDPGPRFDWQRLERQSLAAPSGTEAPSGSTFRALAQVRGYTADVDDDILLKTIRLRHRPWAKGPLHPDDFKALALPPHPT</sequence>
<dbReference type="GO" id="GO:0008745">
    <property type="term" value="F:N-acetylmuramoyl-L-alanine amidase activity"/>
    <property type="evidence" value="ECO:0007669"/>
    <property type="project" value="UniProtKB-EC"/>
</dbReference>
<dbReference type="PANTHER" id="PTHR30417:SF1">
    <property type="entry name" value="N-ACETYLMURAMOYL-L-ALANINE AMIDASE AMID"/>
    <property type="match status" value="1"/>
</dbReference>
<evidence type="ECO:0000256" key="4">
    <source>
        <dbReference type="ARBA" id="ARBA00023316"/>
    </source>
</evidence>
<organism evidence="7 8">
    <name type="scientific">Ruegeria conchae</name>
    <dbReference type="NCBI Taxonomy" id="981384"/>
    <lineage>
        <taxon>Bacteria</taxon>
        <taxon>Pseudomonadati</taxon>
        <taxon>Pseudomonadota</taxon>
        <taxon>Alphaproteobacteria</taxon>
        <taxon>Rhodobacterales</taxon>
        <taxon>Roseobacteraceae</taxon>
        <taxon>Ruegeria</taxon>
    </lineage>
</organism>
<evidence type="ECO:0000256" key="3">
    <source>
        <dbReference type="ARBA" id="ARBA00022801"/>
    </source>
</evidence>
<evidence type="ECO:0000256" key="1">
    <source>
        <dbReference type="ARBA" id="ARBA00001561"/>
    </source>
</evidence>
<feature type="region of interest" description="Disordered" evidence="5">
    <location>
        <begin position="1"/>
        <end position="21"/>
    </location>
</feature>
<gene>
    <name evidence="7" type="ORF">CLV75_1186</name>
</gene>
<accession>A0A497ZPE4</accession>
<dbReference type="GO" id="GO:0071555">
    <property type="term" value="P:cell wall organization"/>
    <property type="evidence" value="ECO:0007669"/>
    <property type="project" value="UniProtKB-KW"/>
</dbReference>
<dbReference type="GO" id="GO:0009254">
    <property type="term" value="P:peptidoglycan turnover"/>
    <property type="evidence" value="ECO:0007669"/>
    <property type="project" value="TreeGrafter"/>
</dbReference>
<comment type="catalytic activity">
    <reaction evidence="1">
        <text>Hydrolyzes the link between N-acetylmuramoyl residues and L-amino acid residues in certain cell-wall glycopeptides.</text>
        <dbReference type="EC" id="3.5.1.28"/>
    </reaction>
</comment>
<dbReference type="OrthoDB" id="9794842at2"/>
<name>A0A497ZPE4_9RHOB</name>
<dbReference type="InterPro" id="IPR051206">
    <property type="entry name" value="NAMLAA_amidase_2"/>
</dbReference>
<dbReference type="CDD" id="cd06583">
    <property type="entry name" value="PGRP"/>
    <property type="match status" value="1"/>
</dbReference>
<evidence type="ECO:0000313" key="8">
    <source>
        <dbReference type="Proteomes" id="UP000271700"/>
    </source>
</evidence>
<dbReference type="InterPro" id="IPR036505">
    <property type="entry name" value="Amidase/PGRP_sf"/>
</dbReference>
<dbReference type="SUPFAM" id="SSF55846">
    <property type="entry name" value="N-acetylmuramoyl-L-alanine amidase-like"/>
    <property type="match status" value="1"/>
</dbReference>
<dbReference type="GO" id="GO:0009253">
    <property type="term" value="P:peptidoglycan catabolic process"/>
    <property type="evidence" value="ECO:0007669"/>
    <property type="project" value="InterPro"/>
</dbReference>
<keyword evidence="8" id="KW-1185">Reference proteome</keyword>
<dbReference type="EC" id="3.5.1.28" evidence="2"/>
<dbReference type="EMBL" id="RCCT01000001">
    <property type="protein sequence ID" value="RLK11190.1"/>
    <property type="molecule type" value="Genomic_DNA"/>
</dbReference>
<keyword evidence="4" id="KW-0961">Cell wall biogenesis/degradation</keyword>
<dbReference type="Proteomes" id="UP000271700">
    <property type="component" value="Unassembled WGS sequence"/>
</dbReference>
<feature type="domain" description="N-acetylmuramoyl-L-alanine amidase" evidence="6">
    <location>
        <begin position="29"/>
        <end position="162"/>
    </location>
</feature>
<keyword evidence="3" id="KW-0378">Hydrolase</keyword>
<evidence type="ECO:0000256" key="2">
    <source>
        <dbReference type="ARBA" id="ARBA00011901"/>
    </source>
</evidence>
<dbReference type="Gene3D" id="3.40.80.10">
    <property type="entry name" value="Peptidoglycan recognition protein-like"/>
    <property type="match status" value="1"/>
</dbReference>
<reference evidence="7 8" key="1">
    <citation type="submission" date="2018-10" db="EMBL/GenBank/DDBJ databases">
        <title>Genomic Encyclopedia of Archaeal and Bacterial Type Strains, Phase II (KMG-II): from individual species to whole genera.</title>
        <authorList>
            <person name="Goeker M."/>
        </authorList>
    </citation>
    <scope>NUCLEOTIDE SEQUENCE [LARGE SCALE GENOMIC DNA]</scope>
    <source>
        <strain evidence="7 8">DSM 29317</strain>
    </source>
</reference>
<comment type="caution">
    <text evidence="7">The sequence shown here is derived from an EMBL/GenBank/DDBJ whole genome shotgun (WGS) entry which is preliminary data.</text>
</comment>